<dbReference type="EMBL" id="FOZN01000003">
    <property type="protein sequence ID" value="SFS15101.1"/>
    <property type="molecule type" value="Genomic_DNA"/>
</dbReference>
<dbReference type="InterPro" id="IPR002937">
    <property type="entry name" value="Amino_oxidase"/>
</dbReference>
<keyword evidence="3" id="KW-1185">Reference proteome</keyword>
<dbReference type="PANTHER" id="PTHR42841">
    <property type="entry name" value="AMINE OXIDASE"/>
    <property type="match status" value="1"/>
</dbReference>
<dbReference type="InterPro" id="IPR036188">
    <property type="entry name" value="FAD/NAD-bd_sf"/>
</dbReference>
<dbReference type="RefSeq" id="WP_092918366.1">
    <property type="nucleotide sequence ID" value="NZ_FOZN01000003.1"/>
</dbReference>
<gene>
    <name evidence="2" type="ORF">SAMN04487783_1968</name>
</gene>
<name>A0AA94L087_9MICO</name>
<dbReference type="GO" id="GO:0016491">
    <property type="term" value="F:oxidoreductase activity"/>
    <property type="evidence" value="ECO:0007669"/>
    <property type="project" value="InterPro"/>
</dbReference>
<evidence type="ECO:0000313" key="3">
    <source>
        <dbReference type="Proteomes" id="UP000198506"/>
    </source>
</evidence>
<protein>
    <submittedName>
        <fullName evidence="2">Monoamine oxidase</fullName>
    </submittedName>
</protein>
<dbReference type="Gene3D" id="3.50.50.60">
    <property type="entry name" value="FAD/NAD(P)-binding domain"/>
    <property type="match status" value="1"/>
</dbReference>
<proteinExistence type="predicted"/>
<evidence type="ECO:0000313" key="2">
    <source>
        <dbReference type="EMBL" id="SFS15101.1"/>
    </source>
</evidence>
<evidence type="ECO:0000259" key="1">
    <source>
        <dbReference type="Pfam" id="PF01593"/>
    </source>
</evidence>
<dbReference type="AlphaFoldDB" id="A0AA94L087"/>
<organism evidence="2 3">
    <name type="scientific">Agrococcus baldri</name>
    <dbReference type="NCBI Taxonomy" id="153730"/>
    <lineage>
        <taxon>Bacteria</taxon>
        <taxon>Bacillati</taxon>
        <taxon>Actinomycetota</taxon>
        <taxon>Actinomycetes</taxon>
        <taxon>Micrococcales</taxon>
        <taxon>Microbacteriaceae</taxon>
        <taxon>Agrococcus</taxon>
    </lineage>
</organism>
<reference evidence="2 3" key="1">
    <citation type="submission" date="2016-10" db="EMBL/GenBank/DDBJ databases">
        <authorList>
            <person name="Varghese N."/>
            <person name="Submissions S."/>
        </authorList>
    </citation>
    <scope>NUCLEOTIDE SEQUENCE [LARGE SCALE GENOMIC DNA]</scope>
    <source>
        <strain evidence="2 3">IAM 15147</strain>
    </source>
</reference>
<feature type="domain" description="Amine oxidase" evidence="1">
    <location>
        <begin position="12"/>
        <end position="412"/>
    </location>
</feature>
<dbReference type="SUPFAM" id="SSF51905">
    <property type="entry name" value="FAD/NAD(P)-binding domain"/>
    <property type="match status" value="1"/>
</dbReference>
<accession>A0AA94L087</accession>
<sequence length="419" mass="44098">MDADVIVVGAGLAGLQSARRLQDQGFDALVLEGSDAVGGRVRTDVVDGFRCDRGFQVLNPAYPAVDRWIDVPALELQRFGVGAIVRDGRSATTLAHPLRHPQHALRTLASRHVPLRDVAALARWLGPTLLRPQTATRAATDETLRASLDAAGLTGRLRRDVLDPFLAGVLADSGGDASANYVRLLLRSFALGAPGLPSRGMQALPEQLAAGLHTAVRLRTAAREVREVSSGVEVATDAGSLRARAAVIAVGPQHVAELASLPAPATHGLTTWWFRATGQPRTGPFLLLDASRPGGGPAGPIWNTAVISRVAPSYAPPGEHLVQATTLLGEPDGRADEQAVRRDLARLYGTSTTRWEVLTHHVVTHTLPAQPPGPIARGPVWTGERVLVTGDHRETASIQGALAAGVHASRAVAARLGLA</sequence>
<comment type="caution">
    <text evidence="2">The sequence shown here is derived from an EMBL/GenBank/DDBJ whole genome shotgun (WGS) entry which is preliminary data.</text>
</comment>
<dbReference type="Pfam" id="PF01593">
    <property type="entry name" value="Amino_oxidase"/>
    <property type="match status" value="1"/>
</dbReference>
<dbReference type="Proteomes" id="UP000198506">
    <property type="component" value="Unassembled WGS sequence"/>
</dbReference>